<dbReference type="Pfam" id="PF13717">
    <property type="entry name" value="Zn_ribbon_4"/>
    <property type="match status" value="1"/>
</dbReference>
<feature type="compositionally biased region" description="Basic and acidic residues" evidence="1">
    <location>
        <begin position="105"/>
        <end position="123"/>
    </location>
</feature>
<evidence type="ECO:0000256" key="2">
    <source>
        <dbReference type="SAM" id="Phobius"/>
    </source>
</evidence>
<gene>
    <name evidence="4" type="ORF">KUH32_10565</name>
</gene>
<dbReference type="Proteomes" id="UP001166293">
    <property type="component" value="Unassembled WGS sequence"/>
</dbReference>
<organism evidence="4 5">
    <name type="scientific">Thalassococcus arenae</name>
    <dbReference type="NCBI Taxonomy" id="2851652"/>
    <lineage>
        <taxon>Bacteria</taxon>
        <taxon>Pseudomonadati</taxon>
        <taxon>Pseudomonadota</taxon>
        <taxon>Alphaproteobacteria</taxon>
        <taxon>Rhodobacterales</taxon>
        <taxon>Roseobacteraceae</taxon>
        <taxon>Thalassococcus</taxon>
    </lineage>
</organism>
<keyword evidence="2" id="KW-0812">Transmembrane</keyword>
<keyword evidence="2" id="KW-1133">Transmembrane helix</keyword>
<feature type="domain" description="Zinc finger/thioredoxin putative" evidence="3">
    <location>
        <begin position="1"/>
        <end position="36"/>
    </location>
</feature>
<dbReference type="RefSeq" id="WP_217777995.1">
    <property type="nucleotide sequence ID" value="NZ_JAHRWL010000001.1"/>
</dbReference>
<sequence>MRLICPNCGAQYEVPSEVIPEGGRDVQCSNCGHTWFQRHPDDDPALAEELGEGVPDTSWEPEPDDGPDPASIAAPRPDPRSEARPPAQDPQDAATPAPTAPVQKRGLDPEVAEVLREEAELEKRRRAAEAAALESQPDLGLAAPDEDEAARRAREARERMARMRGEAGQAAPQQGQTSEPGAGRRAAEAAAAAAAGSRRDLLPDVEEINQTLRASSEPRLIDTDEGRETVGDVDQPRRSGFARGFALVLVLAVIGLAVYVSAPQIKASVPQAAPYVDGYVAAVDAARVWLDERVMQVMRSLDQMSSEATSQGTDTTPPASE</sequence>
<keyword evidence="5" id="KW-1185">Reference proteome</keyword>
<proteinExistence type="predicted"/>
<feature type="compositionally biased region" description="Low complexity" evidence="1">
    <location>
        <begin position="166"/>
        <end position="196"/>
    </location>
</feature>
<protein>
    <submittedName>
        <fullName evidence="4">Zinc-ribbon domain-containing protein</fullName>
    </submittedName>
</protein>
<comment type="caution">
    <text evidence="4">The sequence shown here is derived from an EMBL/GenBank/DDBJ whole genome shotgun (WGS) entry which is preliminary data.</text>
</comment>
<evidence type="ECO:0000256" key="1">
    <source>
        <dbReference type="SAM" id="MobiDB-lite"/>
    </source>
</evidence>
<feature type="transmembrane region" description="Helical" evidence="2">
    <location>
        <begin position="244"/>
        <end position="262"/>
    </location>
</feature>
<evidence type="ECO:0000313" key="4">
    <source>
        <dbReference type="EMBL" id="MBV2360218.1"/>
    </source>
</evidence>
<feature type="region of interest" description="Disordered" evidence="1">
    <location>
        <begin position="37"/>
        <end position="198"/>
    </location>
</feature>
<dbReference type="InterPro" id="IPR011723">
    <property type="entry name" value="Znf/thioredoxin_put"/>
</dbReference>
<feature type="region of interest" description="Disordered" evidence="1">
    <location>
        <begin position="302"/>
        <end position="321"/>
    </location>
</feature>
<dbReference type="EMBL" id="JAHRWL010000001">
    <property type="protein sequence ID" value="MBV2360218.1"/>
    <property type="molecule type" value="Genomic_DNA"/>
</dbReference>
<feature type="compositionally biased region" description="Low complexity" evidence="1">
    <location>
        <begin position="85"/>
        <end position="101"/>
    </location>
</feature>
<evidence type="ECO:0000313" key="5">
    <source>
        <dbReference type="Proteomes" id="UP001166293"/>
    </source>
</evidence>
<reference evidence="4" key="1">
    <citation type="submission" date="2021-06" db="EMBL/GenBank/DDBJ databases">
        <title>Thalassococcus sp. CAU 1522 isolated from sea sand, Republic of Korea.</title>
        <authorList>
            <person name="Kim W."/>
        </authorList>
    </citation>
    <scope>NUCLEOTIDE SEQUENCE</scope>
    <source>
        <strain evidence="4">CAU 1522</strain>
    </source>
</reference>
<evidence type="ECO:0000259" key="3">
    <source>
        <dbReference type="Pfam" id="PF13717"/>
    </source>
</evidence>
<name>A0ABS6N867_9RHOB</name>
<dbReference type="NCBIfam" id="TIGR02098">
    <property type="entry name" value="MJ0042_CXXC"/>
    <property type="match status" value="1"/>
</dbReference>
<accession>A0ABS6N867</accession>
<keyword evidence="2" id="KW-0472">Membrane</keyword>
<feature type="compositionally biased region" description="Basic and acidic residues" evidence="1">
    <location>
        <begin position="149"/>
        <end position="165"/>
    </location>
</feature>